<dbReference type="InterPro" id="IPR050832">
    <property type="entry name" value="Bact_Acetyltransf"/>
</dbReference>
<evidence type="ECO:0000256" key="2">
    <source>
        <dbReference type="ARBA" id="ARBA00023315"/>
    </source>
</evidence>
<gene>
    <name evidence="4" type="ORF">CP97_14751</name>
</gene>
<dbReference type="Pfam" id="PF00583">
    <property type="entry name" value="Acetyltransf_1"/>
    <property type="match status" value="1"/>
</dbReference>
<dbReference type="EMBL" id="CP011310">
    <property type="protein sequence ID" value="ANC50437.1"/>
    <property type="molecule type" value="Genomic_DNA"/>
</dbReference>
<dbReference type="RefSeq" id="WP_048885638.1">
    <property type="nucleotide sequence ID" value="NZ_CP011310.1"/>
</dbReference>
<evidence type="ECO:0000259" key="3">
    <source>
        <dbReference type="PROSITE" id="PS51186"/>
    </source>
</evidence>
<accession>A0A168M1Y5</accession>
<protein>
    <recommendedName>
        <fullName evidence="3">N-acetyltransferase domain-containing protein</fullName>
    </recommendedName>
</protein>
<dbReference type="KEGG" id="ery:CP97_14751"/>
<dbReference type="InterPro" id="IPR016181">
    <property type="entry name" value="Acyl_CoA_acyltransferase"/>
</dbReference>
<dbReference type="CDD" id="cd04301">
    <property type="entry name" value="NAT_SF"/>
    <property type="match status" value="1"/>
</dbReference>
<feature type="domain" description="N-acetyltransferase" evidence="3">
    <location>
        <begin position="30"/>
        <end position="165"/>
    </location>
</feature>
<name>A0A168M1Y5_9SPHN</name>
<keyword evidence="1" id="KW-0808">Transferase</keyword>
<reference evidence="5" key="2">
    <citation type="submission" date="2015-04" db="EMBL/GenBank/DDBJ databases">
        <title>The complete genome sequence of Erythrobacter sp. s21-N3.</title>
        <authorList>
            <person name="Zhuang L."/>
            <person name="Liu Y."/>
            <person name="Shao Z."/>
        </authorList>
    </citation>
    <scope>NUCLEOTIDE SEQUENCE [LARGE SCALE GENOMIC DNA]</scope>
    <source>
        <strain evidence="5">s21-N3</strain>
    </source>
</reference>
<organism evidence="4 5">
    <name type="scientific">Aurantiacibacter atlanticus</name>
    <dbReference type="NCBI Taxonomy" id="1648404"/>
    <lineage>
        <taxon>Bacteria</taxon>
        <taxon>Pseudomonadati</taxon>
        <taxon>Pseudomonadota</taxon>
        <taxon>Alphaproteobacteria</taxon>
        <taxon>Sphingomonadales</taxon>
        <taxon>Erythrobacteraceae</taxon>
        <taxon>Aurantiacibacter</taxon>
    </lineage>
</organism>
<keyword evidence="5" id="KW-1185">Reference proteome</keyword>
<evidence type="ECO:0000313" key="4">
    <source>
        <dbReference type="EMBL" id="ANC50437.1"/>
    </source>
</evidence>
<sequence length="165" mass="18544">MTQAHELHFRWNHAEDVAPAAAFAGRVIGAASSYISHGEIQTGLSDDGRSWVSNLERLYLEDFSDRGNRDLLVAHDAAGEVCGLLMLAWEASSRRRFAVIEDMAVDPSQRSQGIGKRMIDLAETRIRERGVEWVFLESGRDNEGAHHFFERAGFKRQSAVFARKL</sequence>
<dbReference type="GO" id="GO:0016747">
    <property type="term" value="F:acyltransferase activity, transferring groups other than amino-acyl groups"/>
    <property type="evidence" value="ECO:0007669"/>
    <property type="project" value="InterPro"/>
</dbReference>
<dbReference type="Proteomes" id="UP000059113">
    <property type="component" value="Chromosome"/>
</dbReference>
<keyword evidence="2" id="KW-0012">Acyltransferase</keyword>
<evidence type="ECO:0000256" key="1">
    <source>
        <dbReference type="ARBA" id="ARBA00022679"/>
    </source>
</evidence>
<dbReference type="PROSITE" id="PS51186">
    <property type="entry name" value="GNAT"/>
    <property type="match status" value="1"/>
</dbReference>
<dbReference type="SUPFAM" id="SSF55729">
    <property type="entry name" value="Acyl-CoA N-acyltransferases (Nat)"/>
    <property type="match status" value="1"/>
</dbReference>
<dbReference type="AlphaFoldDB" id="A0A168M1Y5"/>
<dbReference type="Gene3D" id="3.40.630.30">
    <property type="match status" value="1"/>
</dbReference>
<evidence type="ECO:0000313" key="5">
    <source>
        <dbReference type="Proteomes" id="UP000059113"/>
    </source>
</evidence>
<reference evidence="4 5" key="1">
    <citation type="journal article" date="2015" name="Int. J. Syst. Evol. Microbiol.">
        <title>Erythrobacter atlanticus sp. nov., a bacterium from ocean sediment able to degrade polycyclic aromatic hydrocarbons.</title>
        <authorList>
            <person name="Zhuang L."/>
            <person name="Liu Y."/>
            <person name="Wang L."/>
            <person name="Wang W."/>
            <person name="Shao Z."/>
        </authorList>
    </citation>
    <scope>NUCLEOTIDE SEQUENCE [LARGE SCALE GENOMIC DNA]</scope>
    <source>
        <strain evidence="5">s21-N3</strain>
    </source>
</reference>
<dbReference type="PANTHER" id="PTHR43877">
    <property type="entry name" value="AMINOALKYLPHOSPHONATE N-ACETYLTRANSFERASE-RELATED-RELATED"/>
    <property type="match status" value="1"/>
</dbReference>
<dbReference type="InterPro" id="IPR000182">
    <property type="entry name" value="GNAT_dom"/>
</dbReference>
<dbReference type="STRING" id="1648404.CP97_14751"/>
<proteinExistence type="predicted"/>